<feature type="domain" description="Arrestin C-terminal-like" evidence="4">
    <location>
        <begin position="594"/>
        <end position="725"/>
    </location>
</feature>
<dbReference type="InterPro" id="IPR050357">
    <property type="entry name" value="Arrestin_domain-protein"/>
</dbReference>
<name>A0A6P8Y1A6_THRPL</name>
<dbReference type="SMART" id="SM01017">
    <property type="entry name" value="Arrestin_C"/>
    <property type="match status" value="2"/>
</dbReference>
<feature type="compositionally biased region" description="Pro residues" evidence="3">
    <location>
        <begin position="745"/>
        <end position="764"/>
    </location>
</feature>
<evidence type="ECO:0000256" key="2">
    <source>
        <dbReference type="ARBA" id="ARBA00022606"/>
    </source>
</evidence>
<evidence type="ECO:0000259" key="4">
    <source>
        <dbReference type="SMART" id="SM01017"/>
    </source>
</evidence>
<feature type="region of interest" description="Disordered" evidence="3">
    <location>
        <begin position="318"/>
        <end position="339"/>
    </location>
</feature>
<dbReference type="SUPFAM" id="SSF81296">
    <property type="entry name" value="E set domains"/>
    <property type="match status" value="4"/>
</dbReference>
<dbReference type="RefSeq" id="XP_034229980.1">
    <property type="nucleotide sequence ID" value="XM_034374089.1"/>
</dbReference>
<reference evidence="6" key="1">
    <citation type="submission" date="2025-08" db="UniProtKB">
        <authorList>
            <consortium name="RefSeq"/>
        </authorList>
    </citation>
    <scope>IDENTIFICATION</scope>
    <source>
        <tissue evidence="6">Total insect</tissue>
    </source>
</reference>
<organism evidence="6">
    <name type="scientific">Thrips palmi</name>
    <name type="common">Melon thrips</name>
    <dbReference type="NCBI Taxonomy" id="161013"/>
    <lineage>
        <taxon>Eukaryota</taxon>
        <taxon>Metazoa</taxon>
        <taxon>Ecdysozoa</taxon>
        <taxon>Arthropoda</taxon>
        <taxon>Hexapoda</taxon>
        <taxon>Insecta</taxon>
        <taxon>Pterygota</taxon>
        <taxon>Neoptera</taxon>
        <taxon>Paraneoptera</taxon>
        <taxon>Thysanoptera</taxon>
        <taxon>Terebrantia</taxon>
        <taxon>Thripoidea</taxon>
        <taxon>Thripidae</taxon>
        <taxon>Thrips</taxon>
    </lineage>
</organism>
<keyword evidence="2" id="KW-0716">Sensory transduction</keyword>
<feature type="region of interest" description="Disordered" evidence="3">
    <location>
        <begin position="736"/>
        <end position="783"/>
    </location>
</feature>
<sequence>MAVTLRIEFDRPDAVYLAGELVTGRVCLHVTKPKRVTVKFPADFSIQLKGAADVRWNKSVTRSSGAGSSSREIKRYSATENYFVNKVCFVGGGTGEVDVCPGDHEYPFECQLPGVAPSSFEGVHGGVRYTAKATLYRPWNVDHTVRAAFTVISPLDLNDGWPQAKEPVRRKETKNFSGGASGGPLSIDVHLPTGGYVPGQAIRGEILIENGSDRLVRHVLFALEKEVTWRSSRGMSQVTRASVAAAMFDGGVDKQSSKAISLVMPVPAVPPSNLEHCGLIDLQYFVKVTAEVAGSHRGLQCDVPVLVGTVPVLVRDGTQESASAPHGPPPTYGSDQFEPDLRPLIPRVPPPVTRHPLAVIAIADDDKAFPPVRGSRPRRAEGPRTRAVIGEALRDSLPSVTPVTSRQRSGAAASQPATNLTMAVTLRIEFDRPDAVYFAGELVTGRVCLHVTKPKRVTGFSIQLRGVANVRWTERTSRSRRRGSHSETYSASETYFDNKVFLLGGTTGEVEISPGDHVYNFECLLPSVVPSSFEGHHGSIRYTATAAMHRPWKFDHTAKTAFTVISHLDLNSRLQAREPVSSGATKHFYCGLCRSGPLSVDVHLPSGGYVPGQAILGQIQVDNGSGKQAQRVLCSLEKEVTWHSNRGRTKVTRTPVTATMFDGAVQTHSSKVISLVMPVPAVPPSNLEHCSIIDLQYFLKVTVEVPGFHLNLHCDVPILVGTIPAFVQDGWNRTNMAGPSLETPSAPPPASPPPMYQSELPPPSYEESVLKGNNIMDPTDTYTMGQADFTPRYPVWAFSNPSFEKY</sequence>
<dbReference type="GO" id="GO:0015031">
    <property type="term" value="P:protein transport"/>
    <property type="evidence" value="ECO:0007669"/>
    <property type="project" value="TreeGrafter"/>
</dbReference>
<dbReference type="InterPro" id="IPR014756">
    <property type="entry name" value="Ig_E-set"/>
</dbReference>
<evidence type="ECO:0000256" key="3">
    <source>
        <dbReference type="SAM" id="MobiDB-lite"/>
    </source>
</evidence>
<dbReference type="AlphaFoldDB" id="A0A6P8Y1A6"/>
<evidence type="ECO:0000256" key="1">
    <source>
        <dbReference type="ARBA" id="ARBA00005298"/>
    </source>
</evidence>
<dbReference type="PANTHER" id="PTHR11188:SF176">
    <property type="entry name" value="ARRESTIN DOMAIN-CONTAINING PROTEIN 1"/>
    <property type="match status" value="1"/>
</dbReference>
<dbReference type="Pfam" id="PF00339">
    <property type="entry name" value="Arrestin_N"/>
    <property type="match status" value="2"/>
</dbReference>
<dbReference type="GeneID" id="117638914"/>
<dbReference type="GO" id="GO:0005737">
    <property type="term" value="C:cytoplasm"/>
    <property type="evidence" value="ECO:0007669"/>
    <property type="project" value="TreeGrafter"/>
</dbReference>
<dbReference type="KEGG" id="tpal:117638914"/>
<dbReference type="Pfam" id="PF02752">
    <property type="entry name" value="Arrestin_C"/>
    <property type="match status" value="2"/>
</dbReference>
<dbReference type="InterPro" id="IPR011022">
    <property type="entry name" value="Arrestin_C-like"/>
</dbReference>
<feature type="domain" description="Arrestin C-terminal-like" evidence="4">
    <location>
        <begin position="181"/>
        <end position="312"/>
    </location>
</feature>
<dbReference type="InParanoid" id="A0A6P8Y1A6"/>
<dbReference type="InterPro" id="IPR011021">
    <property type="entry name" value="Arrestin-like_N"/>
</dbReference>
<dbReference type="InterPro" id="IPR014752">
    <property type="entry name" value="Arrestin-like_C"/>
</dbReference>
<dbReference type="Proteomes" id="UP000515158">
    <property type="component" value="Unplaced"/>
</dbReference>
<dbReference type="Gene3D" id="2.60.40.640">
    <property type="match status" value="4"/>
</dbReference>
<dbReference type="OrthoDB" id="2333384at2759"/>
<keyword evidence="5" id="KW-1185">Reference proteome</keyword>
<evidence type="ECO:0000313" key="6">
    <source>
        <dbReference type="RefSeq" id="XP_034229980.1"/>
    </source>
</evidence>
<protein>
    <submittedName>
        <fullName evidence="6">Uncharacterized protein LOC117638914</fullName>
    </submittedName>
</protein>
<accession>A0A6P8Y1A6</accession>
<gene>
    <name evidence="6" type="primary">LOC117638914</name>
</gene>
<evidence type="ECO:0000313" key="5">
    <source>
        <dbReference type="Proteomes" id="UP000515158"/>
    </source>
</evidence>
<dbReference type="PANTHER" id="PTHR11188">
    <property type="entry name" value="ARRESTIN DOMAIN CONTAINING PROTEIN"/>
    <property type="match status" value="1"/>
</dbReference>
<comment type="similarity">
    <text evidence="1">Belongs to the arrestin family.</text>
</comment>
<proteinExistence type="inferred from homology"/>